<dbReference type="PANTHER" id="PTHR33710">
    <property type="entry name" value="BNAC02G09200D PROTEIN"/>
    <property type="match status" value="1"/>
</dbReference>
<dbReference type="PANTHER" id="PTHR33710:SF64">
    <property type="entry name" value="ENDONUCLEASE_EXONUCLEASE_PHOSPHATASE DOMAIN-CONTAINING PROTEIN"/>
    <property type="match status" value="1"/>
</dbReference>
<dbReference type="Proteomes" id="UP000325315">
    <property type="component" value="Unassembled WGS sequence"/>
</dbReference>
<dbReference type="InterPro" id="IPR036691">
    <property type="entry name" value="Endo/exonu/phosph_ase_sf"/>
</dbReference>
<comment type="caution">
    <text evidence="1">The sequence shown here is derived from an EMBL/GenBank/DDBJ whole genome shotgun (WGS) entry which is preliminary data.</text>
</comment>
<dbReference type="Gene3D" id="3.60.10.10">
    <property type="entry name" value="Endonuclease/exonuclease/phosphatase"/>
    <property type="match status" value="1"/>
</dbReference>
<keyword evidence="1" id="KW-0808">Transferase</keyword>
<gene>
    <name evidence="1" type="ORF">EPI10_021638</name>
</gene>
<organism evidence="1 2">
    <name type="scientific">Gossypium australe</name>
    <dbReference type="NCBI Taxonomy" id="47621"/>
    <lineage>
        <taxon>Eukaryota</taxon>
        <taxon>Viridiplantae</taxon>
        <taxon>Streptophyta</taxon>
        <taxon>Embryophyta</taxon>
        <taxon>Tracheophyta</taxon>
        <taxon>Spermatophyta</taxon>
        <taxon>Magnoliopsida</taxon>
        <taxon>eudicotyledons</taxon>
        <taxon>Gunneridae</taxon>
        <taxon>Pentapetalae</taxon>
        <taxon>rosids</taxon>
        <taxon>malvids</taxon>
        <taxon>Malvales</taxon>
        <taxon>Malvaceae</taxon>
        <taxon>Malvoideae</taxon>
        <taxon>Gossypium</taxon>
    </lineage>
</organism>
<accession>A0A5B6WH96</accession>
<dbReference type="EMBL" id="SMMG02000003">
    <property type="protein sequence ID" value="KAA3481261.1"/>
    <property type="molecule type" value="Genomic_DNA"/>
</dbReference>
<keyword evidence="1" id="KW-0548">Nucleotidyltransferase</keyword>
<evidence type="ECO:0000313" key="1">
    <source>
        <dbReference type="EMBL" id="KAA3481261.1"/>
    </source>
</evidence>
<protein>
    <submittedName>
        <fullName evidence="1">Reverse transcriptase</fullName>
    </submittedName>
</protein>
<dbReference type="AlphaFoldDB" id="A0A5B6WH96"/>
<evidence type="ECO:0000313" key="2">
    <source>
        <dbReference type="Proteomes" id="UP000325315"/>
    </source>
</evidence>
<dbReference type="GO" id="GO:0003964">
    <property type="term" value="F:RNA-directed DNA polymerase activity"/>
    <property type="evidence" value="ECO:0007669"/>
    <property type="project" value="UniProtKB-KW"/>
</dbReference>
<name>A0A5B6WH96_9ROSI</name>
<proteinExistence type="predicted"/>
<keyword evidence="1" id="KW-0695">RNA-directed DNA polymerase</keyword>
<keyword evidence="2" id="KW-1185">Reference proteome</keyword>
<sequence length="283" mass="32771">MDCISPGKSGGLAMLWKEGTKIDIQNYSRHHIDSVIQLEDQISLRFTGFCGHADPNHRNESWNMLKRVGGMVNETWIIGGDFNAIVNETEKGGGRRKSRALMDEFCNVIEELSLVDIKTVKVWYIWVNNREGSIMVKERLDRFMISAGDVVNFPYIETKVVRQSTSDHGAIILDTMRGKPKESCRDQRLNFKYECWAKDTEAKDIIQYAWKNNNMDVITKIGKVGQDLGQWQVNRNKRMRFQIDKLKAKMNKIIGGPYKNNKMSELKEIRRKLGQLLDKEECY</sequence>
<dbReference type="SUPFAM" id="SSF56219">
    <property type="entry name" value="DNase I-like"/>
    <property type="match status" value="1"/>
</dbReference>
<dbReference type="OrthoDB" id="990388at2759"/>
<reference evidence="2" key="1">
    <citation type="journal article" date="2019" name="Plant Biotechnol. J.">
        <title>Genome sequencing of the Australian wild diploid species Gossypium australe highlights disease resistance and delayed gland morphogenesis.</title>
        <authorList>
            <person name="Cai Y."/>
            <person name="Cai X."/>
            <person name="Wang Q."/>
            <person name="Wang P."/>
            <person name="Zhang Y."/>
            <person name="Cai C."/>
            <person name="Xu Y."/>
            <person name="Wang K."/>
            <person name="Zhou Z."/>
            <person name="Wang C."/>
            <person name="Geng S."/>
            <person name="Li B."/>
            <person name="Dong Q."/>
            <person name="Hou Y."/>
            <person name="Wang H."/>
            <person name="Ai P."/>
            <person name="Liu Z."/>
            <person name="Yi F."/>
            <person name="Sun M."/>
            <person name="An G."/>
            <person name="Cheng J."/>
            <person name="Zhang Y."/>
            <person name="Shi Q."/>
            <person name="Xie Y."/>
            <person name="Shi X."/>
            <person name="Chang Y."/>
            <person name="Huang F."/>
            <person name="Chen Y."/>
            <person name="Hong S."/>
            <person name="Mi L."/>
            <person name="Sun Q."/>
            <person name="Zhang L."/>
            <person name="Zhou B."/>
            <person name="Peng R."/>
            <person name="Zhang X."/>
            <person name="Liu F."/>
        </authorList>
    </citation>
    <scope>NUCLEOTIDE SEQUENCE [LARGE SCALE GENOMIC DNA]</scope>
    <source>
        <strain evidence="2">cv. PA1801</strain>
    </source>
</reference>